<organism evidence="1 2">
    <name type="scientific">Rudaeicoccus suwonensis</name>
    <dbReference type="NCBI Taxonomy" id="657409"/>
    <lineage>
        <taxon>Bacteria</taxon>
        <taxon>Bacillati</taxon>
        <taxon>Actinomycetota</taxon>
        <taxon>Actinomycetes</taxon>
        <taxon>Micrococcales</taxon>
        <taxon>Dermacoccaceae</taxon>
        <taxon>Rudaeicoccus</taxon>
    </lineage>
</organism>
<evidence type="ECO:0000313" key="1">
    <source>
        <dbReference type="EMBL" id="TWE10292.1"/>
    </source>
</evidence>
<comment type="caution">
    <text evidence="1">The sequence shown here is derived from an EMBL/GenBank/DDBJ whole genome shotgun (WGS) entry which is preliminary data.</text>
</comment>
<dbReference type="EMBL" id="VIVQ01000002">
    <property type="protein sequence ID" value="TWE10292.1"/>
    <property type="molecule type" value="Genomic_DNA"/>
</dbReference>
<keyword evidence="2" id="KW-1185">Reference proteome</keyword>
<protein>
    <submittedName>
        <fullName evidence="1">Uncharacterized protein</fullName>
    </submittedName>
</protein>
<dbReference type="AlphaFoldDB" id="A0A561E3V5"/>
<evidence type="ECO:0000313" key="2">
    <source>
        <dbReference type="Proteomes" id="UP000318297"/>
    </source>
</evidence>
<name>A0A561E3V5_9MICO</name>
<dbReference type="RefSeq" id="WP_145229156.1">
    <property type="nucleotide sequence ID" value="NZ_VIVQ01000002.1"/>
</dbReference>
<dbReference type="Proteomes" id="UP000318297">
    <property type="component" value="Unassembled WGS sequence"/>
</dbReference>
<accession>A0A561E3V5</accession>
<gene>
    <name evidence="1" type="ORF">BKA23_2648</name>
</gene>
<sequence>MARIARRSLRTYESRARQAWTPTRIIFGVGAGKKDISVIADPGDVITVDTGDVITLDSGGVITVDTGDVTPFVFKSQKATSLGVPRKTSSGVSPVLSNIAIEQSLPVETPSDDEIDRGKALIERLRTNRSSLERDIVN</sequence>
<proteinExistence type="predicted"/>
<reference evidence="1 2" key="1">
    <citation type="submission" date="2019-06" db="EMBL/GenBank/DDBJ databases">
        <title>Sequencing the genomes of 1000 actinobacteria strains.</title>
        <authorList>
            <person name="Klenk H.-P."/>
        </authorList>
    </citation>
    <scope>NUCLEOTIDE SEQUENCE [LARGE SCALE GENOMIC DNA]</scope>
    <source>
        <strain evidence="1 2">DSM 19560</strain>
    </source>
</reference>